<dbReference type="EMBL" id="JAMLDX010000005">
    <property type="protein sequence ID" value="MCP3730407.1"/>
    <property type="molecule type" value="Genomic_DNA"/>
</dbReference>
<gene>
    <name evidence="3" type="ORF">M9978_08195</name>
</gene>
<organism evidence="3 4">
    <name type="scientific">Sphingomonas tagetis</name>
    <dbReference type="NCBI Taxonomy" id="2949092"/>
    <lineage>
        <taxon>Bacteria</taxon>
        <taxon>Pseudomonadati</taxon>
        <taxon>Pseudomonadota</taxon>
        <taxon>Alphaproteobacteria</taxon>
        <taxon>Sphingomonadales</taxon>
        <taxon>Sphingomonadaceae</taxon>
        <taxon>Sphingomonas</taxon>
    </lineage>
</organism>
<keyword evidence="2" id="KW-0472">Membrane</keyword>
<keyword evidence="2" id="KW-0812">Transmembrane</keyword>
<proteinExistence type="predicted"/>
<evidence type="ECO:0000313" key="3">
    <source>
        <dbReference type="EMBL" id="MCP3730407.1"/>
    </source>
</evidence>
<protein>
    <submittedName>
        <fullName evidence="3">Uncharacterized protein</fullName>
    </submittedName>
</protein>
<evidence type="ECO:0000256" key="1">
    <source>
        <dbReference type="SAM" id="MobiDB-lite"/>
    </source>
</evidence>
<dbReference type="Proteomes" id="UP001139451">
    <property type="component" value="Unassembled WGS sequence"/>
</dbReference>
<keyword evidence="2" id="KW-1133">Transmembrane helix</keyword>
<accession>A0A9X2KL89</accession>
<evidence type="ECO:0000256" key="2">
    <source>
        <dbReference type="SAM" id="Phobius"/>
    </source>
</evidence>
<dbReference type="AlphaFoldDB" id="A0A9X2KL89"/>
<keyword evidence="4" id="KW-1185">Reference proteome</keyword>
<sequence length="60" mass="6115">MIRSTPSAAPKRGRAGRAAPPAQARPATPSRSGALIAGMVTGWLLLQAFLAATEPLPPLP</sequence>
<reference evidence="3" key="1">
    <citation type="submission" date="2022-05" db="EMBL/GenBank/DDBJ databases">
        <title>Sphingomonas sp. strain MG17 Genome sequencing and assembly.</title>
        <authorList>
            <person name="Kim I."/>
        </authorList>
    </citation>
    <scope>NUCLEOTIDE SEQUENCE</scope>
    <source>
        <strain evidence="3">MG17</strain>
    </source>
</reference>
<name>A0A9X2KL89_9SPHN</name>
<feature type="transmembrane region" description="Helical" evidence="2">
    <location>
        <begin position="33"/>
        <end position="52"/>
    </location>
</feature>
<dbReference type="RefSeq" id="WP_254292539.1">
    <property type="nucleotide sequence ID" value="NZ_JAMLDX010000005.1"/>
</dbReference>
<comment type="caution">
    <text evidence="3">The sequence shown here is derived from an EMBL/GenBank/DDBJ whole genome shotgun (WGS) entry which is preliminary data.</text>
</comment>
<evidence type="ECO:0000313" key="4">
    <source>
        <dbReference type="Proteomes" id="UP001139451"/>
    </source>
</evidence>
<feature type="region of interest" description="Disordered" evidence="1">
    <location>
        <begin position="1"/>
        <end position="32"/>
    </location>
</feature>